<reference evidence="1 2" key="1">
    <citation type="submission" date="2010-02" db="EMBL/GenBank/DDBJ databases">
        <authorList>
            <person name="Weinstock G."/>
            <person name="Sodergren E."/>
            <person name="Clifton S."/>
            <person name="Fulton L."/>
            <person name="Fulton B."/>
            <person name="Courtney L."/>
            <person name="Fronick C."/>
            <person name="Harrison M."/>
            <person name="Strong C."/>
            <person name="Farmer C."/>
            <person name="Delahaunty K."/>
            <person name="Markovic C."/>
            <person name="Hall O."/>
            <person name="Minx P."/>
            <person name="Tomlinson C."/>
            <person name="Mitreva M."/>
            <person name="Nelson J."/>
            <person name="Hou S."/>
            <person name="Wollam A."/>
            <person name="Pepin K.H."/>
            <person name="Johnson M."/>
            <person name="Bhonagiri V."/>
            <person name="Zhang X."/>
            <person name="Suruliraj S."/>
            <person name="Warren W."/>
            <person name="Chinwalla A."/>
            <person name="Mardis E.R."/>
            <person name="Wilson R.K."/>
        </authorList>
    </citation>
    <scope>NUCLEOTIDE SEQUENCE [LARGE SCALE GENOMIC DNA]</scope>
    <source>
        <strain evidence="1 2">DSM 2876</strain>
    </source>
</reference>
<evidence type="ECO:0000313" key="1">
    <source>
        <dbReference type="EMBL" id="EFF69297.1"/>
    </source>
</evidence>
<name>D4RXD5_9FIRM</name>
<keyword evidence="2" id="KW-1185">Reference proteome</keyword>
<sequence length="144" mass="16471">MMTQERNKNMDIRGIWKVKEIRVPTPEGEMVITPDNPPDDERFEGSIEMMQYQTEFAEDGVVNTLMLVPDNMREEAARHGVTVRDDGYSVIESTVWKEENGKFYYDTGIEGEVLGEKVDSFAEIPVTDDNCLLYGLGMIVLERI</sequence>
<comment type="caution">
    <text evidence="1">The sequence shown here is derived from an EMBL/GenBank/DDBJ whole genome shotgun (WGS) entry which is preliminary data.</text>
</comment>
<protein>
    <recommendedName>
        <fullName evidence="3">GrpE protein</fullName>
    </recommendedName>
</protein>
<proteinExistence type="predicted"/>
<dbReference type="HOGENOM" id="CLU_1842117_0_0_9"/>
<dbReference type="Proteomes" id="UP000006238">
    <property type="component" value="Unassembled WGS sequence"/>
</dbReference>
<dbReference type="AlphaFoldDB" id="D4RXD5"/>
<organism evidence="1 2">
    <name type="scientific">Eshraghiella crossota DSM 2876</name>
    <dbReference type="NCBI Taxonomy" id="511680"/>
    <lineage>
        <taxon>Bacteria</taxon>
        <taxon>Bacillati</taxon>
        <taxon>Bacillota</taxon>
        <taxon>Clostridia</taxon>
        <taxon>Lachnospirales</taxon>
        <taxon>Lachnospiraceae</taxon>
        <taxon>Eshraghiella</taxon>
    </lineage>
</organism>
<dbReference type="EMBL" id="ABWN01000019">
    <property type="protein sequence ID" value="EFF69297.1"/>
    <property type="molecule type" value="Genomic_DNA"/>
</dbReference>
<accession>D4RXD5</accession>
<gene>
    <name evidence="1" type="ORF">BUTYVIB_00486</name>
</gene>
<evidence type="ECO:0000313" key="2">
    <source>
        <dbReference type="Proteomes" id="UP000006238"/>
    </source>
</evidence>
<evidence type="ECO:0008006" key="3">
    <source>
        <dbReference type="Google" id="ProtNLM"/>
    </source>
</evidence>